<dbReference type="EMBL" id="FN543093">
    <property type="protein sequence ID" value="CBA28387.1"/>
    <property type="molecule type" value="Genomic_DNA"/>
</dbReference>
<keyword evidence="3" id="KW-1185">Reference proteome</keyword>
<evidence type="ECO:0000256" key="1">
    <source>
        <dbReference type="SAM" id="Phobius"/>
    </source>
</evidence>
<evidence type="ECO:0000313" key="2">
    <source>
        <dbReference type="EMBL" id="CBA28387.1"/>
    </source>
</evidence>
<dbReference type="HOGENOM" id="CLU_2939294_0_0_6"/>
<keyword evidence="1" id="KW-0472">Membrane</keyword>
<organism evidence="2 3">
    <name type="scientific">Cronobacter turicensis (strain DSM 18703 / CCUG 55852 / LMG 23827 / z3032)</name>
    <dbReference type="NCBI Taxonomy" id="693216"/>
    <lineage>
        <taxon>Bacteria</taxon>
        <taxon>Pseudomonadati</taxon>
        <taxon>Pseudomonadota</taxon>
        <taxon>Gammaproteobacteria</taxon>
        <taxon>Enterobacterales</taxon>
        <taxon>Enterobacteriaceae</taxon>
        <taxon>Cronobacter</taxon>
    </lineage>
</organism>
<keyword evidence="1" id="KW-1133">Transmembrane helix</keyword>
<reference evidence="3" key="2">
    <citation type="journal article" date="2011" name="J. Bacteriol.">
        <title>Complete genome sequence of Cronobacter turicensis LMG 23827, a food-borne pathogen causing deaths in neonates.</title>
        <authorList>
            <person name="Stephan R."/>
            <person name="Lehner A."/>
            <person name="Tischler P."/>
            <person name="Rattei T."/>
        </authorList>
    </citation>
    <scope>NUCLEOTIDE SEQUENCE [LARGE SCALE GENOMIC DNA]</scope>
    <source>
        <strain evidence="3">DSM 18703 / CCUG 55852 / LMG 23827 / z3032</strain>
    </source>
</reference>
<sequence length="60" mass="7070">MIHPSLKTQAQSACVFLLKSPVRPRTGFLHRFVVRFRIICYITFSFIHVYIQAFRYIPPG</sequence>
<gene>
    <name evidence="2" type="ordered locus">Ctu_09030</name>
</gene>
<evidence type="ECO:0000313" key="3">
    <source>
        <dbReference type="Proteomes" id="UP000002069"/>
    </source>
</evidence>
<feature type="transmembrane region" description="Helical" evidence="1">
    <location>
        <begin position="38"/>
        <end position="57"/>
    </location>
</feature>
<proteinExistence type="predicted"/>
<dbReference type="AlphaFoldDB" id="C9XWY8"/>
<name>C9XWY8_CROTZ</name>
<accession>C9XWY8</accession>
<protein>
    <submittedName>
        <fullName evidence="2">Uncharacterized protein</fullName>
    </submittedName>
</protein>
<dbReference type="Proteomes" id="UP000002069">
    <property type="component" value="Chromosome"/>
</dbReference>
<keyword evidence="1" id="KW-0812">Transmembrane</keyword>
<dbReference type="KEGG" id="ctu:CTU_09030"/>
<reference evidence="2 3" key="1">
    <citation type="journal article" date="2010" name="J. Bacteriol.">
        <title>Complete Genome Sequence of Cronobacter turicensis LMG 23827, a foodborne pathogen causing deaths in neonates.</title>
        <authorList>
            <person name="Stephan R."/>
            <person name="Lehner A."/>
            <person name="Tischler P."/>
            <person name="Rattei T."/>
        </authorList>
    </citation>
    <scope>NUCLEOTIDE SEQUENCE [LARGE SCALE GENOMIC DNA]</scope>
    <source>
        <strain evidence="3">DSM 18703 / CCUG 55852 / LMG 23827 / z3032</strain>
    </source>
</reference>